<reference evidence="2 3" key="1">
    <citation type="submission" date="2018-09" db="EMBL/GenBank/DDBJ databases">
        <title>Comparative genomics of Leucobacter spp.</title>
        <authorList>
            <person name="Reis A.C."/>
            <person name="Kolvenbach B.A."/>
            <person name="Corvini P.F.X."/>
            <person name="Nunes O.C."/>
        </authorList>
    </citation>
    <scope>NUCLEOTIDE SEQUENCE [LARGE SCALE GENOMIC DNA]</scope>
    <source>
        <strain evidence="2 3">TAN 31504</strain>
    </source>
</reference>
<sequence>MSFRGFAALKPRKLTHGCCARGGKGPEPGAGARRGGARAEPRVERVLAREEIASALQAMRALFAGIAEL</sequence>
<organism evidence="2 3">
    <name type="scientific">Leucobacter chromiireducens subsp. solipictus</name>
    <dbReference type="NCBI Taxonomy" id="398235"/>
    <lineage>
        <taxon>Bacteria</taxon>
        <taxon>Bacillati</taxon>
        <taxon>Actinomycetota</taxon>
        <taxon>Actinomycetes</taxon>
        <taxon>Micrococcales</taxon>
        <taxon>Microbacteriaceae</taxon>
        <taxon>Leucobacter</taxon>
    </lineage>
</organism>
<feature type="compositionally biased region" description="Gly residues" evidence="1">
    <location>
        <begin position="20"/>
        <end position="34"/>
    </location>
</feature>
<proteinExistence type="predicted"/>
<gene>
    <name evidence="2" type="ORF">D3230_11700</name>
</gene>
<dbReference type="Proteomes" id="UP001645859">
    <property type="component" value="Unassembled WGS sequence"/>
</dbReference>
<evidence type="ECO:0000256" key="1">
    <source>
        <dbReference type="SAM" id="MobiDB-lite"/>
    </source>
</evidence>
<keyword evidence="3" id="KW-1185">Reference proteome</keyword>
<evidence type="ECO:0000313" key="3">
    <source>
        <dbReference type="Proteomes" id="UP001645859"/>
    </source>
</evidence>
<evidence type="ECO:0000313" key="2">
    <source>
        <dbReference type="EMBL" id="MBL3679944.1"/>
    </source>
</evidence>
<feature type="region of interest" description="Disordered" evidence="1">
    <location>
        <begin position="17"/>
        <end position="39"/>
    </location>
</feature>
<dbReference type="RefSeq" id="WP_202345226.1">
    <property type="nucleotide sequence ID" value="NZ_BAAAPI010000004.1"/>
</dbReference>
<name>A0ABS1SH97_9MICO</name>
<dbReference type="EMBL" id="QYAC01000006">
    <property type="protein sequence ID" value="MBL3679944.1"/>
    <property type="molecule type" value="Genomic_DNA"/>
</dbReference>
<comment type="caution">
    <text evidence="2">The sequence shown here is derived from an EMBL/GenBank/DDBJ whole genome shotgun (WGS) entry which is preliminary data.</text>
</comment>
<evidence type="ECO:0008006" key="4">
    <source>
        <dbReference type="Google" id="ProtNLM"/>
    </source>
</evidence>
<protein>
    <recommendedName>
        <fullName evidence="4">MarR family transcriptional regulator</fullName>
    </recommendedName>
</protein>
<accession>A0ABS1SH97</accession>